<dbReference type="AlphaFoldDB" id="A0A2N1IZN7"/>
<organism evidence="1 2">
    <name type="scientific">Malaciobacter halophilus</name>
    <dbReference type="NCBI Taxonomy" id="197482"/>
    <lineage>
        <taxon>Bacteria</taxon>
        <taxon>Pseudomonadati</taxon>
        <taxon>Campylobacterota</taxon>
        <taxon>Epsilonproteobacteria</taxon>
        <taxon>Campylobacterales</taxon>
        <taxon>Arcobacteraceae</taxon>
        <taxon>Malaciobacter</taxon>
    </lineage>
</organism>
<comment type="caution">
    <text evidence="1">The sequence shown here is derived from an EMBL/GenBank/DDBJ whole genome shotgun (WGS) entry which is preliminary data.</text>
</comment>
<keyword evidence="2" id="KW-1185">Reference proteome</keyword>
<dbReference type="Proteomes" id="UP000233248">
    <property type="component" value="Unassembled WGS sequence"/>
</dbReference>
<proteinExistence type="predicted"/>
<protein>
    <submittedName>
        <fullName evidence="1">Zinc/iron-chelating domain-containing protein</fullName>
    </submittedName>
</protein>
<dbReference type="RefSeq" id="WP_101185900.1">
    <property type="nucleotide sequence ID" value="NZ_NXIF01000062.1"/>
</dbReference>
<feature type="non-terminal residue" evidence="1">
    <location>
        <position position="193"/>
    </location>
</feature>
<accession>A0A2N1IZN7</accession>
<reference evidence="1 2" key="1">
    <citation type="submission" date="2017-09" db="EMBL/GenBank/DDBJ databases">
        <title>Genomics of the genus Arcobacter.</title>
        <authorList>
            <person name="Perez-Cataluna A."/>
            <person name="Figueras M.J."/>
            <person name="Salas-Masso N."/>
        </authorList>
    </citation>
    <scope>NUCLEOTIDE SEQUENCE [LARGE SCALE GENOMIC DNA]</scope>
    <source>
        <strain evidence="1 2">DSM 18005</strain>
    </source>
</reference>
<gene>
    <name evidence="1" type="ORF">CP960_12910</name>
</gene>
<evidence type="ECO:0000313" key="2">
    <source>
        <dbReference type="Proteomes" id="UP000233248"/>
    </source>
</evidence>
<sequence length="193" mass="22740">MKTFQKIENETLYFSSCKECEAHCCNGEMGTLYAQIILEDFEKVYKKFPILFIYGELGYLKPVILLTNGKEFCRYVENNLCSIYEKRPSICKNYPLSAHLDNSIYIDKNCPAVGDKGTTIVEKGKINKQFNNYSFSNYQARYINTHFCFEEINNKNYLQKAITLNNINFYKFIKDFDDKYVNYHLKSLKNLDD</sequence>
<dbReference type="Pfam" id="PF03692">
    <property type="entry name" value="CxxCxxCC"/>
    <property type="match status" value="1"/>
</dbReference>
<evidence type="ECO:0000313" key="1">
    <source>
        <dbReference type="EMBL" id="PKI79759.1"/>
    </source>
</evidence>
<name>A0A2N1IZN7_9BACT</name>
<dbReference type="InterPro" id="IPR005358">
    <property type="entry name" value="Puta_zinc/iron-chelating_dom"/>
</dbReference>
<dbReference type="EMBL" id="NXIF01000062">
    <property type="protein sequence ID" value="PKI79759.1"/>
    <property type="molecule type" value="Genomic_DNA"/>
</dbReference>